<evidence type="ECO:0000313" key="1">
    <source>
        <dbReference type="EMBL" id="KAG9237830.1"/>
    </source>
</evidence>
<dbReference type="EMBL" id="MU251379">
    <property type="protein sequence ID" value="KAG9237830.1"/>
    <property type="molecule type" value="Genomic_DNA"/>
</dbReference>
<dbReference type="PANTHER" id="PTHR47843:SF2">
    <property type="entry name" value="BTB DOMAIN-CONTAINING PROTEIN"/>
    <property type="match status" value="1"/>
</dbReference>
<dbReference type="AlphaFoldDB" id="A0A9P7YRD8"/>
<sequence length="233" mass="26917">MVKFRVGPDQKICRVHRNLVCCKVPYVKRLLDDDFDDGSTESKPLRLHVPCDPAVFGLFTDWLYGNLAPRQIIRKGDTDAWDSLLLYLIKCYMFAESIELPSLMDHVMLLLLSAYQHHDSVSGQADIRFVYEHGSPSSQLRKLMAYNFHWYVTRRGLYKTTFEEYDRMVHEVPGLSMDFLESLQEGVVSRRLWNGCQYHVGSCLEDECLLSSVGKGEMEKRYEVLGEDESGSE</sequence>
<proteinExistence type="predicted"/>
<reference evidence="1" key="1">
    <citation type="journal article" date="2021" name="IMA Fungus">
        <title>Genomic characterization of three marine fungi, including Emericellopsis atlantica sp. nov. with signatures of a generalist lifestyle and marine biomass degradation.</title>
        <authorList>
            <person name="Hagestad O.C."/>
            <person name="Hou L."/>
            <person name="Andersen J.H."/>
            <person name="Hansen E.H."/>
            <person name="Altermark B."/>
            <person name="Li C."/>
            <person name="Kuhnert E."/>
            <person name="Cox R.J."/>
            <person name="Crous P.W."/>
            <person name="Spatafora J.W."/>
            <person name="Lail K."/>
            <person name="Amirebrahimi M."/>
            <person name="Lipzen A."/>
            <person name="Pangilinan J."/>
            <person name="Andreopoulos W."/>
            <person name="Hayes R.D."/>
            <person name="Ng V."/>
            <person name="Grigoriev I.V."/>
            <person name="Jackson S.A."/>
            <person name="Sutton T.D.S."/>
            <person name="Dobson A.D.W."/>
            <person name="Rama T."/>
        </authorList>
    </citation>
    <scope>NUCLEOTIDE SEQUENCE</scope>
    <source>
        <strain evidence="1">TRa018bII</strain>
    </source>
</reference>
<dbReference type="Gene3D" id="3.30.710.10">
    <property type="entry name" value="Potassium Channel Kv1.1, Chain A"/>
    <property type="match status" value="1"/>
</dbReference>
<comment type="caution">
    <text evidence="1">The sequence shown here is derived from an EMBL/GenBank/DDBJ whole genome shotgun (WGS) entry which is preliminary data.</text>
</comment>
<keyword evidence="2" id="KW-1185">Reference proteome</keyword>
<dbReference type="Proteomes" id="UP000824998">
    <property type="component" value="Unassembled WGS sequence"/>
</dbReference>
<dbReference type="InterPro" id="IPR011333">
    <property type="entry name" value="SKP1/BTB/POZ_sf"/>
</dbReference>
<organism evidence="1 2">
    <name type="scientific">Amylocarpus encephaloides</name>
    <dbReference type="NCBI Taxonomy" id="45428"/>
    <lineage>
        <taxon>Eukaryota</taxon>
        <taxon>Fungi</taxon>
        <taxon>Dikarya</taxon>
        <taxon>Ascomycota</taxon>
        <taxon>Pezizomycotina</taxon>
        <taxon>Leotiomycetes</taxon>
        <taxon>Helotiales</taxon>
        <taxon>Helotiales incertae sedis</taxon>
        <taxon>Amylocarpus</taxon>
    </lineage>
</organism>
<accession>A0A9P7YRD8</accession>
<evidence type="ECO:0000313" key="2">
    <source>
        <dbReference type="Proteomes" id="UP000824998"/>
    </source>
</evidence>
<evidence type="ECO:0008006" key="3">
    <source>
        <dbReference type="Google" id="ProtNLM"/>
    </source>
</evidence>
<name>A0A9P7YRD8_9HELO</name>
<dbReference type="PANTHER" id="PTHR47843">
    <property type="entry name" value="BTB DOMAIN-CONTAINING PROTEIN-RELATED"/>
    <property type="match status" value="1"/>
</dbReference>
<protein>
    <recommendedName>
        <fullName evidence="3">BTB domain-containing protein</fullName>
    </recommendedName>
</protein>
<gene>
    <name evidence="1" type="ORF">BJ875DRAFT_113775</name>
</gene>
<dbReference type="OrthoDB" id="6359816at2759"/>